<organism evidence="1 2">
    <name type="scientific">Pseudo-nitzschia multistriata</name>
    <dbReference type="NCBI Taxonomy" id="183589"/>
    <lineage>
        <taxon>Eukaryota</taxon>
        <taxon>Sar</taxon>
        <taxon>Stramenopiles</taxon>
        <taxon>Ochrophyta</taxon>
        <taxon>Bacillariophyta</taxon>
        <taxon>Bacillariophyceae</taxon>
        <taxon>Bacillariophycidae</taxon>
        <taxon>Bacillariales</taxon>
        <taxon>Bacillariaceae</taxon>
        <taxon>Pseudo-nitzschia</taxon>
    </lineage>
</organism>
<dbReference type="EMBL" id="CAACVS010000140">
    <property type="protein sequence ID" value="VEU37773.1"/>
    <property type="molecule type" value="Genomic_DNA"/>
</dbReference>
<evidence type="ECO:0000313" key="1">
    <source>
        <dbReference type="EMBL" id="VEU37773.1"/>
    </source>
</evidence>
<reference evidence="1 2" key="1">
    <citation type="submission" date="2019-01" db="EMBL/GenBank/DDBJ databases">
        <authorList>
            <person name="Ferrante I. M."/>
        </authorList>
    </citation>
    <scope>NUCLEOTIDE SEQUENCE [LARGE SCALE GENOMIC DNA]</scope>
    <source>
        <strain evidence="1 2">B856</strain>
    </source>
</reference>
<proteinExistence type="predicted"/>
<evidence type="ECO:0000313" key="2">
    <source>
        <dbReference type="Proteomes" id="UP000291116"/>
    </source>
</evidence>
<name>A0A448Z6W6_9STRA</name>
<sequence length="181" mass="19439">MLFKRLRSLSEKGRSADVTNNIKSAAGSIFLVRWVWSIHAEFVPGVSIRVKSSKSDKFSTEWTTTPSNDGDFGTSMAIDALISVSKESPLYSSPTLSSETADVRDVDPATMVIESVVGSAPVSRSFVPKSALIKVDFPALNSPAITTEKVASSCNSSRKFLEEYCCKDNNDESGTAVVAST</sequence>
<protein>
    <submittedName>
        <fullName evidence="1">Uncharacterized protein</fullName>
    </submittedName>
</protein>
<accession>A0A448Z6W6</accession>
<gene>
    <name evidence="1" type="ORF">PSNMU_V1.4_AUG-EV-PASAV3_0045800</name>
</gene>
<dbReference type="Proteomes" id="UP000291116">
    <property type="component" value="Unassembled WGS sequence"/>
</dbReference>
<keyword evidence="2" id="KW-1185">Reference proteome</keyword>
<dbReference type="AlphaFoldDB" id="A0A448Z6W6"/>